<dbReference type="Pfam" id="PF00534">
    <property type="entry name" value="Glycos_transf_1"/>
    <property type="match status" value="1"/>
</dbReference>
<feature type="domain" description="Glycosyl transferase family 1" evidence="1">
    <location>
        <begin position="188"/>
        <end position="354"/>
    </location>
</feature>
<evidence type="ECO:0000313" key="2">
    <source>
        <dbReference type="EMBL" id="MPM64363.1"/>
    </source>
</evidence>
<sequence length="383" mass="43328">MLRVGIFWICGFRAQLTAEGIGRHMIRLTEGLLASDNQLEINLVTDTVNLNEAIAAFLHVGRMYGTRLNVIATDDVGLINANLSVDIWLVPNAGLWKAIQLNKPVILCLHDLGYIHFPEQAPDNHSQIIDTIVPYLAKKAAAVVCNSDFIRANEGLRYLRLAPAKVVTIRLASPLEEYRAFSLIEENTFRQKYGFTNPYFLYPSAIRYYKNHYRLIEAFINFRNSSEGYDSNLLLIMTDNFLSYPEMREIQILAPKCLDESVRNSIVFGGRFPAQEMPSLYSYAAGTIVPTLFEGSCPFPILESLLVGTPVAFSDIPVVWEVIPKTEAAITFDPYSVKEIENAISRLWQNSKTSSAPQLQVPNRTWRDVASEYLCVFRKVLKY</sequence>
<dbReference type="Gene3D" id="3.40.50.2000">
    <property type="entry name" value="Glycogen Phosphorylase B"/>
    <property type="match status" value="1"/>
</dbReference>
<accession>A0A645BM60</accession>
<name>A0A645BM60_9ZZZZ</name>
<reference evidence="2" key="1">
    <citation type="submission" date="2019-08" db="EMBL/GenBank/DDBJ databases">
        <authorList>
            <person name="Kucharzyk K."/>
            <person name="Murdoch R.W."/>
            <person name="Higgins S."/>
            <person name="Loffler F."/>
        </authorList>
    </citation>
    <scope>NUCLEOTIDE SEQUENCE</scope>
</reference>
<evidence type="ECO:0000259" key="1">
    <source>
        <dbReference type="Pfam" id="PF00534"/>
    </source>
</evidence>
<organism evidence="2">
    <name type="scientific">bioreactor metagenome</name>
    <dbReference type="NCBI Taxonomy" id="1076179"/>
    <lineage>
        <taxon>unclassified sequences</taxon>
        <taxon>metagenomes</taxon>
        <taxon>ecological metagenomes</taxon>
    </lineage>
</organism>
<dbReference type="InterPro" id="IPR001296">
    <property type="entry name" value="Glyco_trans_1"/>
</dbReference>
<comment type="caution">
    <text evidence="2">The sequence shown here is derived from an EMBL/GenBank/DDBJ whole genome shotgun (WGS) entry which is preliminary data.</text>
</comment>
<dbReference type="PANTHER" id="PTHR46401">
    <property type="entry name" value="GLYCOSYLTRANSFERASE WBBK-RELATED"/>
    <property type="match status" value="1"/>
</dbReference>
<proteinExistence type="predicted"/>
<gene>
    <name evidence="2" type="ORF">SDC9_111249</name>
</gene>
<protein>
    <recommendedName>
        <fullName evidence="1">Glycosyl transferase family 1 domain-containing protein</fullName>
    </recommendedName>
</protein>
<dbReference type="CDD" id="cd03809">
    <property type="entry name" value="GT4_MtfB-like"/>
    <property type="match status" value="1"/>
</dbReference>
<dbReference type="AlphaFoldDB" id="A0A645BM60"/>
<dbReference type="GO" id="GO:0016757">
    <property type="term" value="F:glycosyltransferase activity"/>
    <property type="evidence" value="ECO:0007669"/>
    <property type="project" value="InterPro"/>
</dbReference>
<dbReference type="PANTHER" id="PTHR46401:SF8">
    <property type="entry name" value="BLL6006 PROTEIN"/>
    <property type="match status" value="1"/>
</dbReference>
<dbReference type="SUPFAM" id="SSF53756">
    <property type="entry name" value="UDP-Glycosyltransferase/glycogen phosphorylase"/>
    <property type="match status" value="1"/>
</dbReference>
<dbReference type="EMBL" id="VSSQ01019908">
    <property type="protein sequence ID" value="MPM64363.1"/>
    <property type="molecule type" value="Genomic_DNA"/>
</dbReference>